<reference evidence="1" key="1">
    <citation type="submission" date="2023-05" db="EMBL/GenBank/DDBJ databases">
        <authorList>
            <person name="Huff M."/>
        </authorList>
    </citation>
    <scope>NUCLEOTIDE SEQUENCE</scope>
</reference>
<sequence length="124" mass="14611">MGKNQRTDPAWKYGKEIEKTGGDKKSYVYIECMFCKRMKEHLACTHKSVAPCLGVPMDVKQEITEYMNVGNMKRHLSQQQLEDMVELGSYYEKNDKEKDSMRGIRVPMDRFVQTLVVMMRHIQR</sequence>
<gene>
    <name evidence="1" type="ORF">FPE_LOCUS1543</name>
</gene>
<evidence type="ECO:0000313" key="2">
    <source>
        <dbReference type="Proteomes" id="UP000834106"/>
    </source>
</evidence>
<keyword evidence="2" id="KW-1185">Reference proteome</keyword>
<accession>A0AAD1YMV8</accession>
<proteinExistence type="predicted"/>
<dbReference type="Proteomes" id="UP000834106">
    <property type="component" value="Chromosome 1"/>
</dbReference>
<protein>
    <submittedName>
        <fullName evidence="1">Uncharacterized protein</fullName>
    </submittedName>
</protein>
<organism evidence="1 2">
    <name type="scientific">Fraxinus pennsylvanica</name>
    <dbReference type="NCBI Taxonomy" id="56036"/>
    <lineage>
        <taxon>Eukaryota</taxon>
        <taxon>Viridiplantae</taxon>
        <taxon>Streptophyta</taxon>
        <taxon>Embryophyta</taxon>
        <taxon>Tracheophyta</taxon>
        <taxon>Spermatophyta</taxon>
        <taxon>Magnoliopsida</taxon>
        <taxon>eudicotyledons</taxon>
        <taxon>Gunneridae</taxon>
        <taxon>Pentapetalae</taxon>
        <taxon>asterids</taxon>
        <taxon>lamiids</taxon>
        <taxon>Lamiales</taxon>
        <taxon>Oleaceae</taxon>
        <taxon>Oleeae</taxon>
        <taxon>Fraxinus</taxon>
    </lineage>
</organism>
<dbReference type="EMBL" id="OU503036">
    <property type="protein sequence ID" value="CAI9754112.1"/>
    <property type="molecule type" value="Genomic_DNA"/>
</dbReference>
<dbReference type="AlphaFoldDB" id="A0AAD1YMV8"/>
<evidence type="ECO:0000313" key="1">
    <source>
        <dbReference type="EMBL" id="CAI9754112.1"/>
    </source>
</evidence>
<name>A0AAD1YMV8_9LAMI</name>